<evidence type="ECO:0000313" key="3">
    <source>
        <dbReference type="Proteomes" id="UP000678393"/>
    </source>
</evidence>
<reference evidence="2" key="1">
    <citation type="submission" date="2021-04" db="EMBL/GenBank/DDBJ databases">
        <authorList>
            <consortium name="Molecular Ecology Group"/>
        </authorList>
    </citation>
    <scope>NUCLEOTIDE SEQUENCE</scope>
</reference>
<feature type="compositionally biased region" description="Polar residues" evidence="1">
    <location>
        <begin position="31"/>
        <end position="45"/>
    </location>
</feature>
<evidence type="ECO:0000313" key="2">
    <source>
        <dbReference type="EMBL" id="CAG5120807.1"/>
    </source>
</evidence>
<feature type="region of interest" description="Disordered" evidence="1">
    <location>
        <begin position="532"/>
        <end position="551"/>
    </location>
</feature>
<gene>
    <name evidence="2" type="ORF">CUNI_LOCUS6365</name>
</gene>
<feature type="compositionally biased region" description="Polar residues" evidence="1">
    <location>
        <begin position="248"/>
        <end position="264"/>
    </location>
</feature>
<comment type="caution">
    <text evidence="2">The sequence shown here is derived from an EMBL/GenBank/DDBJ whole genome shotgun (WGS) entry which is preliminary data.</text>
</comment>
<feature type="compositionally biased region" description="Low complexity" evidence="1">
    <location>
        <begin position="210"/>
        <end position="234"/>
    </location>
</feature>
<dbReference type="EMBL" id="CAJHNH020000968">
    <property type="protein sequence ID" value="CAG5120807.1"/>
    <property type="molecule type" value="Genomic_DNA"/>
</dbReference>
<protein>
    <submittedName>
        <fullName evidence="2">Uncharacterized protein</fullName>
    </submittedName>
</protein>
<sequence length="576" mass="63390">ENGISGEHGAYDSVADIISLLSRTGPRSADAASQRNRVSRNTNSDIGGAGEKEPVDKNLPTLDNRLGSDLDEKRVDKEYDDDDSNLSTSASESSHPGEYEESDEETSGEKNKLHYFTSPPKSAGIRRNISPGMAENEVKQFRKSSQKNLRSNIKRTETSSNRGARLEDDFVSHNSSDDDPAIAAELLQHQLRMQRSVGGTGSAGSQRFIGHSGHLNHNNNSQSSGYHSSNYVSSLTSSPKSRGHLATKSRSVNIAPKISSSPNQRPEFDPRLYSDNENLGSEVSPLSRMSKKSLREINNPFTEADVMTSSGNKTYDHTRYLAADVTDSFEAGMLATIAREAEAELEDVLPAPQPAASLQTGHSFHQTLNPSEMTHLYSESPATTSDDDTSFSTWKAPVSLGTLMRQDVTICVPTHVHTSHRHTYVQTSTHINTQTHETGILTRLGTQVCRRPASHNGAPSIVYIRLYIHFQALNQMAHNYQDEMKSRRSSDTLTSSNPRDWSGVISPPIGPMSGRQNLEGTMEGISDDLSDDAAALGQRSKGNKTSEEEEKLDLLFDPKLNCYYDPKTKKWYELVS</sequence>
<feature type="region of interest" description="Disordered" evidence="1">
    <location>
        <begin position="196"/>
        <end position="287"/>
    </location>
</feature>
<dbReference type="Proteomes" id="UP000678393">
    <property type="component" value="Unassembled WGS sequence"/>
</dbReference>
<feature type="non-terminal residue" evidence="2">
    <location>
        <position position="576"/>
    </location>
</feature>
<keyword evidence="3" id="KW-1185">Reference proteome</keyword>
<feature type="region of interest" description="Disordered" evidence="1">
    <location>
        <begin position="482"/>
        <end position="527"/>
    </location>
</feature>
<dbReference type="OrthoDB" id="10261083at2759"/>
<proteinExistence type="predicted"/>
<feature type="compositionally biased region" description="Polar residues" evidence="1">
    <location>
        <begin position="85"/>
        <end position="94"/>
    </location>
</feature>
<feature type="region of interest" description="Disordered" evidence="1">
    <location>
        <begin position="24"/>
        <end position="165"/>
    </location>
</feature>
<dbReference type="AlphaFoldDB" id="A0A8S3YUH6"/>
<evidence type="ECO:0000256" key="1">
    <source>
        <dbReference type="SAM" id="MobiDB-lite"/>
    </source>
</evidence>
<feature type="compositionally biased region" description="Basic and acidic residues" evidence="1">
    <location>
        <begin position="66"/>
        <end position="77"/>
    </location>
</feature>
<name>A0A8S3YUH6_9EUPU</name>
<accession>A0A8S3YUH6</accession>
<organism evidence="2 3">
    <name type="scientific">Candidula unifasciata</name>
    <dbReference type="NCBI Taxonomy" id="100452"/>
    <lineage>
        <taxon>Eukaryota</taxon>
        <taxon>Metazoa</taxon>
        <taxon>Spiralia</taxon>
        <taxon>Lophotrochozoa</taxon>
        <taxon>Mollusca</taxon>
        <taxon>Gastropoda</taxon>
        <taxon>Heterobranchia</taxon>
        <taxon>Euthyneura</taxon>
        <taxon>Panpulmonata</taxon>
        <taxon>Eupulmonata</taxon>
        <taxon>Stylommatophora</taxon>
        <taxon>Helicina</taxon>
        <taxon>Helicoidea</taxon>
        <taxon>Geomitridae</taxon>
        <taxon>Candidula</taxon>
    </lineage>
</organism>